<dbReference type="EnsemblPlants" id="Zm00001eb138430_T001">
    <property type="protein sequence ID" value="Zm00001eb138430_P001"/>
    <property type="gene ID" value="Zm00001eb138430"/>
</dbReference>
<dbReference type="Gramene" id="Zm00001eb138430_T001">
    <property type="protein sequence ID" value="Zm00001eb138430_P001"/>
    <property type="gene ID" value="Zm00001eb138430"/>
</dbReference>
<feature type="region of interest" description="Disordered" evidence="5">
    <location>
        <begin position="1"/>
        <end position="142"/>
    </location>
</feature>
<reference evidence="8" key="3">
    <citation type="submission" date="2021-05" db="UniProtKB">
        <authorList>
            <consortium name="EnsemblPlants"/>
        </authorList>
    </citation>
    <scope>IDENTIFICATION</scope>
    <source>
        <strain evidence="8">cv. B73</strain>
    </source>
</reference>
<evidence type="ECO:0000313" key="9">
    <source>
        <dbReference type="Proteomes" id="UP000007305"/>
    </source>
</evidence>
<evidence type="ECO:0000256" key="5">
    <source>
        <dbReference type="SAM" id="MobiDB-lite"/>
    </source>
</evidence>
<evidence type="ECO:0000256" key="4">
    <source>
        <dbReference type="SAM" id="Coils"/>
    </source>
</evidence>
<accession>A0A804N6D0</accession>
<dbReference type="Proteomes" id="UP000007305">
    <property type="component" value="Chromosome 3"/>
</dbReference>
<feature type="compositionally biased region" description="Polar residues" evidence="5">
    <location>
        <begin position="37"/>
        <end position="46"/>
    </location>
</feature>
<dbReference type="GO" id="GO:0051607">
    <property type="term" value="P:defense response to virus"/>
    <property type="evidence" value="ECO:0007669"/>
    <property type="project" value="InterPro"/>
</dbReference>
<dbReference type="InterPro" id="IPR038588">
    <property type="entry name" value="XS_domain_sf"/>
</dbReference>
<dbReference type="PANTHER" id="PTHR46602">
    <property type="entry name" value="PROTEIN SUPPRESSOR OF GENE SILENCING 3"/>
    <property type="match status" value="1"/>
</dbReference>
<dbReference type="GeneID" id="103650615"/>
<gene>
    <name evidence="8" type="primary">LOC103650615</name>
</gene>
<dbReference type="GO" id="GO:0031047">
    <property type="term" value="P:regulatory ncRNA-mediated gene silencing"/>
    <property type="evidence" value="ECO:0007669"/>
    <property type="project" value="UniProtKB-KW"/>
</dbReference>
<evidence type="ECO:0000256" key="2">
    <source>
        <dbReference type="ARBA" id="ARBA00023158"/>
    </source>
</evidence>
<name>A0A804N6D0_MAIZE</name>
<dbReference type="InParanoid" id="A0A804N6D0"/>
<evidence type="ECO:0008006" key="11">
    <source>
        <dbReference type="Google" id="ProtNLM"/>
    </source>
</evidence>
<evidence type="ECO:0000256" key="3">
    <source>
        <dbReference type="ARBA" id="ARBA00024022"/>
    </source>
</evidence>
<dbReference type="OrthoDB" id="1936239at2759"/>
<dbReference type="InterPro" id="IPR005381">
    <property type="entry name" value="Znf-XS_domain"/>
</dbReference>
<dbReference type="InterPro" id="IPR005380">
    <property type="entry name" value="XS_domain"/>
</dbReference>
<dbReference type="Pfam" id="PF03470">
    <property type="entry name" value="zf-XS"/>
    <property type="match status" value="1"/>
</dbReference>
<feature type="domain" description="XS" evidence="6">
    <location>
        <begin position="245"/>
        <end position="359"/>
    </location>
</feature>
<dbReference type="PANTHER" id="PTHR46602:SF1">
    <property type="entry name" value="PROTEIN SUPPRESSOR OF GENE SILENCING 3"/>
    <property type="match status" value="1"/>
</dbReference>
<dbReference type="AlphaFoldDB" id="A0A804N6D0"/>
<evidence type="ECO:0000256" key="1">
    <source>
        <dbReference type="ARBA" id="ARBA00023054"/>
    </source>
</evidence>
<dbReference type="RefSeq" id="XP_020406721.1">
    <property type="nucleotide sequence ID" value="XM_020551132.2"/>
</dbReference>
<dbReference type="InterPro" id="IPR044287">
    <property type="entry name" value="SGS3"/>
</dbReference>
<reference evidence="9" key="1">
    <citation type="submission" date="2015-12" db="EMBL/GenBank/DDBJ databases">
        <title>Update maize B73 reference genome by single molecule sequencing technologies.</title>
        <authorList>
            <consortium name="Maize Genome Sequencing Project"/>
            <person name="Ware D."/>
        </authorList>
    </citation>
    <scope>NUCLEOTIDE SEQUENCE [LARGE SCALE GENOMIC DNA]</scope>
    <source>
        <strain evidence="9">cv. B73</strain>
    </source>
</reference>
<evidence type="ECO:0000313" key="8">
    <source>
        <dbReference type="EnsemblPlants" id="Zm00001eb138430_P001"/>
    </source>
</evidence>
<dbReference type="CDD" id="cd12266">
    <property type="entry name" value="RRM_like_XS"/>
    <property type="match status" value="1"/>
</dbReference>
<dbReference type="Pfam" id="PF03468">
    <property type="entry name" value="XS"/>
    <property type="match status" value="1"/>
</dbReference>
<feature type="compositionally biased region" description="Basic and acidic residues" evidence="5">
    <location>
        <begin position="95"/>
        <end position="111"/>
    </location>
</feature>
<reference evidence="8" key="2">
    <citation type="submission" date="2019-07" db="EMBL/GenBank/DDBJ databases">
        <authorList>
            <person name="Seetharam A."/>
            <person name="Woodhouse M."/>
            <person name="Cannon E."/>
        </authorList>
    </citation>
    <scope>NUCLEOTIDE SEQUENCE [LARGE SCALE GENOMIC DNA]</scope>
    <source>
        <strain evidence="8">cv. B73</strain>
    </source>
</reference>
<evidence type="ECO:0000259" key="7">
    <source>
        <dbReference type="Pfam" id="PF03470"/>
    </source>
</evidence>
<organism evidence="8 9">
    <name type="scientific">Zea mays</name>
    <name type="common">Maize</name>
    <dbReference type="NCBI Taxonomy" id="4577"/>
    <lineage>
        <taxon>Eukaryota</taxon>
        <taxon>Viridiplantae</taxon>
        <taxon>Streptophyta</taxon>
        <taxon>Embryophyta</taxon>
        <taxon>Tracheophyta</taxon>
        <taxon>Spermatophyta</taxon>
        <taxon>Magnoliopsida</taxon>
        <taxon>Liliopsida</taxon>
        <taxon>Poales</taxon>
        <taxon>Poaceae</taxon>
        <taxon>PACMAD clade</taxon>
        <taxon>Panicoideae</taxon>
        <taxon>Andropogonodae</taxon>
        <taxon>Andropogoneae</taxon>
        <taxon>Tripsacinae</taxon>
        <taxon>Zea</taxon>
    </lineage>
</organism>
<keyword evidence="9" id="KW-1185">Reference proteome</keyword>
<keyword evidence="10" id="KW-1267">Proteomics identification</keyword>
<dbReference type="KEGG" id="zma:103650615"/>
<proteinExistence type="evidence at protein level"/>
<evidence type="ECO:0000259" key="6">
    <source>
        <dbReference type="Pfam" id="PF03468"/>
    </source>
</evidence>
<keyword evidence="1 4" id="KW-0175">Coiled coil</keyword>
<feature type="domain" description="Zinc finger-XS" evidence="7">
    <location>
        <begin position="175"/>
        <end position="213"/>
    </location>
</feature>
<dbReference type="FunCoup" id="A0A804N6D0">
    <property type="interactions" value="1842"/>
</dbReference>
<feature type="compositionally biased region" description="Low complexity" evidence="5">
    <location>
        <begin position="47"/>
        <end position="63"/>
    </location>
</feature>
<feature type="compositionally biased region" description="Acidic residues" evidence="5">
    <location>
        <begin position="121"/>
        <end position="136"/>
    </location>
</feature>
<evidence type="ECO:0007829" key="10">
    <source>
        <dbReference type="PeptideAtlas" id="A0A804N6D0"/>
    </source>
</evidence>
<protein>
    <recommendedName>
        <fullName evidence="11">Protein SUPPRESSOR OF GENE SILENCING 3</fullName>
    </recommendedName>
</protein>
<sequence>MSGSGDHRGGGPPGSDDGWEIVGKKKRSGRVAGRQRAPQSSTNATPNTARTAWGGNGAANRGNPRPPPQAPRPVPTPSLANGRQWPSGPRPSGSEVEKDDAPPTGSDREVENVDDNTTSHDDDDLGDDTSDDYDSDASEKSFETRKMNKWFKKFFEDLNKLSVEQINEQTKSWHCPACQNGPGAIDRYKGLQPLVTHARTKGTRRVRLHREFAALLEEELSRRGTSAVPAGEQFGKWKGLRESTDREIVWPPMVIVMNTLLEKDDDDKWKGMGNQELLDYFKDYAVTKARHAYGPSGHRGMGLLLFESSAVGYIEAERLHRHFVAQGTDRNAWNLRKDRFVPGGKRQLHGFLASKEDMEVFNKHCQGKSRQKYEMRSYNEMVVIQMKQMSEDNQQLNYLKNKMVKTEQRSKAVEETLGIITQKLRETMEENVFVKRKAKEKHLEYEEEMKHQEEFFHSQIEGIHKATEDKEKRFEKLLQEERSKARRFDVDSGTTEEDRKLRKEHVQKFIDCQVKNVAEFEAERDELIKGHEEKKMKLKKQYMEKELELERDHDAALTALMEKHKPDTFEASSS</sequence>
<feature type="coiled-coil region" evidence="4">
    <location>
        <begin position="389"/>
        <end position="455"/>
    </location>
</feature>
<keyword evidence="2" id="KW-0943">RNA-mediated gene silencing</keyword>
<dbReference type="Gene3D" id="3.30.70.2890">
    <property type="entry name" value="XS domain"/>
    <property type="match status" value="1"/>
</dbReference>
<comment type="similarity">
    <text evidence="3">Belongs to the SGS3 family.</text>
</comment>
<feature type="compositionally biased region" description="Pro residues" evidence="5">
    <location>
        <begin position="64"/>
        <end position="76"/>
    </location>
</feature>